<dbReference type="InterPro" id="IPR036052">
    <property type="entry name" value="TrpB-like_PALP_sf"/>
</dbReference>
<organism evidence="5 6">
    <name type="scientific">Saccharicrinis fermentans DSM 9555 = JCM 21142</name>
    <dbReference type="NCBI Taxonomy" id="869213"/>
    <lineage>
        <taxon>Bacteria</taxon>
        <taxon>Pseudomonadati</taxon>
        <taxon>Bacteroidota</taxon>
        <taxon>Bacteroidia</taxon>
        <taxon>Marinilabiliales</taxon>
        <taxon>Marinilabiliaceae</taxon>
        <taxon>Saccharicrinis</taxon>
    </lineage>
</organism>
<accession>W7XXI9</accession>
<dbReference type="Pfam" id="PF00291">
    <property type="entry name" value="PALP"/>
    <property type="match status" value="1"/>
</dbReference>
<keyword evidence="2" id="KW-0174">Coenzyme M biosynthesis</keyword>
<evidence type="ECO:0000256" key="2">
    <source>
        <dbReference type="ARBA" id="ARBA00022545"/>
    </source>
</evidence>
<dbReference type="InterPro" id="IPR022401">
    <property type="entry name" value="Cysteate_synthase"/>
</dbReference>
<comment type="caution">
    <text evidence="5">The sequence shown here is derived from an EMBL/GenBank/DDBJ whole genome shotgun (WGS) entry which is preliminary data.</text>
</comment>
<dbReference type="EMBL" id="BAMD01000018">
    <property type="protein sequence ID" value="GAF03155.1"/>
    <property type="molecule type" value="Genomic_DNA"/>
</dbReference>
<evidence type="ECO:0000313" key="6">
    <source>
        <dbReference type="Proteomes" id="UP000019402"/>
    </source>
</evidence>
<keyword evidence="6" id="KW-1185">Reference proteome</keyword>
<dbReference type="AlphaFoldDB" id="W7XXI9"/>
<keyword evidence="3" id="KW-0663">Pyridoxal phosphate</keyword>
<dbReference type="InterPro" id="IPR001926">
    <property type="entry name" value="TrpB-like_PALP"/>
</dbReference>
<reference evidence="5 6" key="1">
    <citation type="journal article" date="2014" name="Genome Announc.">
        <title>Draft Genome Sequence of Cytophaga fermentans JCM 21142T, a Facultative Anaerobe Isolated from Marine Mud.</title>
        <authorList>
            <person name="Starns D."/>
            <person name="Oshima K."/>
            <person name="Suda W."/>
            <person name="Iino T."/>
            <person name="Yuki M."/>
            <person name="Inoue J."/>
            <person name="Kitamura K."/>
            <person name="Iida T."/>
            <person name="Darby A."/>
            <person name="Hattori M."/>
            <person name="Ohkuma M."/>
        </authorList>
    </citation>
    <scope>NUCLEOTIDE SEQUENCE [LARGE SCALE GENOMIC DNA]</scope>
    <source>
        <strain evidence="5 6">JCM 21142</strain>
    </source>
</reference>
<evidence type="ECO:0000256" key="3">
    <source>
        <dbReference type="ARBA" id="ARBA00022898"/>
    </source>
</evidence>
<evidence type="ECO:0000256" key="1">
    <source>
        <dbReference type="ARBA" id="ARBA00001933"/>
    </source>
</evidence>
<dbReference type="GO" id="GO:0016765">
    <property type="term" value="F:transferase activity, transferring alkyl or aryl (other than methyl) groups"/>
    <property type="evidence" value="ECO:0007669"/>
    <property type="project" value="InterPro"/>
</dbReference>
<dbReference type="Proteomes" id="UP000019402">
    <property type="component" value="Unassembled WGS sequence"/>
</dbReference>
<feature type="domain" description="Tryptophan synthase beta chain-like PALP" evidence="4">
    <location>
        <begin position="107"/>
        <end position="392"/>
    </location>
</feature>
<name>W7XXI9_9BACT</name>
<dbReference type="GO" id="GO:0019295">
    <property type="term" value="P:coenzyme M biosynthetic process"/>
    <property type="evidence" value="ECO:0007669"/>
    <property type="project" value="UniProtKB-KW"/>
</dbReference>
<dbReference type="RefSeq" id="WP_044212742.1">
    <property type="nucleotide sequence ID" value="NZ_BAMD01000018.1"/>
</dbReference>
<evidence type="ECO:0000313" key="5">
    <source>
        <dbReference type="EMBL" id="GAF03155.1"/>
    </source>
</evidence>
<dbReference type="eggNOG" id="COG0498">
    <property type="taxonomic scope" value="Bacteria"/>
</dbReference>
<comment type="cofactor">
    <cofactor evidence="1">
        <name>pyridoxal 5'-phosphate</name>
        <dbReference type="ChEBI" id="CHEBI:597326"/>
    </cofactor>
</comment>
<dbReference type="Gene3D" id="3.40.50.1100">
    <property type="match status" value="2"/>
</dbReference>
<sequence>MTKQIEPTSYVLESVKTGKQFSDKGWTLDPAREMVPTLIRAIYEKKQIDVKDASYGVFRFADWLPVYRMMEGSSAPVTFKSEGLAKYLGLNNLYITFSGYWPEKGANFRTCSFKETEAYAVGGRLSSKNRDVLVVASAGNTARAFARVCSDNDIPLLLCVPEDNINALWFDEPIKSHVKLVVTRSGSDYFDAIHLSNLACELDGYIAEGGAKNVARRDGMGTTTLSAVTTIGRIPDYYFQAVGSGTGAIAAWEANLRLIEDGRFGSNLMKLMVSQNTPFVPIYDAWKADSRDMLPLNDDVARKQVEEIDAKVLSNRKPPYPICGGLYDAMKEAGGDVLCATNQEALEAARIFLETEGNDIHPAASVATATLINAVKEGIVKKDDCVMLNITGGGEERIKREKDILYLEPDYVFDINPSINEVEEVLATIFESEYYAMYI</sequence>
<dbReference type="NCBIfam" id="TIGR03844">
    <property type="entry name" value="cysteate_syn"/>
    <property type="match status" value="1"/>
</dbReference>
<proteinExistence type="predicted"/>
<evidence type="ECO:0000259" key="4">
    <source>
        <dbReference type="Pfam" id="PF00291"/>
    </source>
</evidence>
<dbReference type="STRING" id="869213.GCA_000517085_02507"/>
<gene>
    <name evidence="5" type="ORF">JCM21142_41819</name>
</gene>
<protein>
    <submittedName>
        <fullName evidence="5">Threonine synthase</fullName>
    </submittedName>
</protein>
<dbReference type="SUPFAM" id="SSF53686">
    <property type="entry name" value="Tryptophan synthase beta subunit-like PLP-dependent enzymes"/>
    <property type="match status" value="1"/>
</dbReference>